<keyword evidence="2" id="KW-1185">Reference proteome</keyword>
<accession>M5EKL0</accession>
<evidence type="ECO:0000313" key="2">
    <source>
        <dbReference type="Proteomes" id="UP000012062"/>
    </source>
</evidence>
<sequence length="79" mass="9069">MELIFHIGREDREQSSVTWRREVFFLPGHTETLRNNACVGRTYAISKCGKCFLLIKFCLGHAYPNGACVTFTGRLREES</sequence>
<dbReference type="Proteomes" id="UP000012062">
    <property type="component" value="Unassembled WGS sequence"/>
</dbReference>
<protein>
    <submittedName>
        <fullName evidence="1">Uncharacterized protein</fullName>
    </submittedName>
</protein>
<dbReference type="AlphaFoldDB" id="M5EKL0"/>
<comment type="caution">
    <text evidence="1">The sequence shown here is derived from an EMBL/GenBank/DDBJ whole genome shotgun (WGS) entry which is preliminary data.</text>
</comment>
<gene>
    <name evidence="1" type="ORF">MESS2_1530012</name>
</gene>
<organism evidence="1 2">
    <name type="scientific">Mesorhizobium metallidurans STM 2683</name>
    <dbReference type="NCBI Taxonomy" id="1297569"/>
    <lineage>
        <taxon>Bacteria</taxon>
        <taxon>Pseudomonadati</taxon>
        <taxon>Pseudomonadota</taxon>
        <taxon>Alphaproteobacteria</taxon>
        <taxon>Hyphomicrobiales</taxon>
        <taxon>Phyllobacteriaceae</taxon>
        <taxon>Mesorhizobium</taxon>
    </lineage>
</organism>
<proteinExistence type="predicted"/>
<name>M5EKL0_9HYPH</name>
<dbReference type="EMBL" id="CAUM01000061">
    <property type="protein sequence ID" value="CCV05289.1"/>
    <property type="molecule type" value="Genomic_DNA"/>
</dbReference>
<evidence type="ECO:0000313" key="1">
    <source>
        <dbReference type="EMBL" id="CCV05289.1"/>
    </source>
</evidence>
<reference evidence="1 2" key="1">
    <citation type="submission" date="2013-02" db="EMBL/GenBank/DDBJ databases">
        <authorList>
            <person name="Genoscope - CEA"/>
        </authorList>
    </citation>
    <scope>NUCLEOTIDE SEQUENCE [LARGE SCALE GENOMIC DNA]</scope>
    <source>
        <strain evidence="1 2">STM 2683</strain>
    </source>
</reference>
<dbReference type="STRING" id="1297569.MESS2_1530012"/>